<reference evidence="1" key="1">
    <citation type="submission" date="2023-10" db="EMBL/GenBank/DDBJ databases">
        <title>Genome assembly of Pristionchus species.</title>
        <authorList>
            <person name="Yoshida K."/>
            <person name="Sommer R.J."/>
        </authorList>
    </citation>
    <scope>NUCLEOTIDE SEQUENCE</scope>
    <source>
        <strain evidence="1">RS5133</strain>
    </source>
</reference>
<gene>
    <name evidence="1" type="ORF">PFISCL1PPCAC_11172</name>
</gene>
<proteinExistence type="predicted"/>
<dbReference type="Proteomes" id="UP001432322">
    <property type="component" value="Unassembled WGS sequence"/>
</dbReference>
<evidence type="ECO:0000313" key="1">
    <source>
        <dbReference type="EMBL" id="GMT19875.1"/>
    </source>
</evidence>
<dbReference type="AlphaFoldDB" id="A0AAV5VPF6"/>
<dbReference type="PANTHER" id="PTHR24367:SF318">
    <property type="entry name" value="LEUCINE-RICH GLIOMA-INACTIVATED PROTEIN 1-LIKE"/>
    <property type="match status" value="1"/>
</dbReference>
<feature type="non-terminal residue" evidence="1">
    <location>
        <position position="1"/>
    </location>
</feature>
<dbReference type="InterPro" id="IPR032675">
    <property type="entry name" value="LRR_dom_sf"/>
</dbReference>
<comment type="caution">
    <text evidence="1">The sequence shown here is derived from an EMBL/GenBank/DDBJ whole genome shotgun (WGS) entry which is preliminary data.</text>
</comment>
<dbReference type="InterPro" id="IPR026906">
    <property type="entry name" value="LRR_5"/>
</dbReference>
<dbReference type="SUPFAM" id="SSF52058">
    <property type="entry name" value="L domain-like"/>
    <property type="match status" value="1"/>
</dbReference>
<dbReference type="PANTHER" id="PTHR24367">
    <property type="entry name" value="LEUCINE-RICH REPEAT-CONTAINING PROTEIN"/>
    <property type="match status" value="1"/>
</dbReference>
<dbReference type="InterPro" id="IPR001611">
    <property type="entry name" value="Leu-rich_rpt"/>
</dbReference>
<dbReference type="EMBL" id="BTSY01000003">
    <property type="protein sequence ID" value="GMT19875.1"/>
    <property type="molecule type" value="Genomic_DNA"/>
</dbReference>
<organism evidence="1 2">
    <name type="scientific">Pristionchus fissidentatus</name>
    <dbReference type="NCBI Taxonomy" id="1538716"/>
    <lineage>
        <taxon>Eukaryota</taxon>
        <taxon>Metazoa</taxon>
        <taxon>Ecdysozoa</taxon>
        <taxon>Nematoda</taxon>
        <taxon>Chromadorea</taxon>
        <taxon>Rhabditida</taxon>
        <taxon>Rhabditina</taxon>
        <taxon>Diplogasteromorpha</taxon>
        <taxon>Diplogasteroidea</taxon>
        <taxon>Neodiplogasteridae</taxon>
        <taxon>Pristionchus</taxon>
    </lineage>
</organism>
<dbReference type="InterPro" id="IPR051295">
    <property type="entry name" value="LGI_related"/>
</dbReference>
<name>A0AAV5VPF6_9BILA</name>
<sequence length="689" mass="76824">NIIKAPKIFLIDSCSIGALQANAFSGLSHLDHIWIKNSHISSVHSLAFSHLSNVRYLYIHRVTIGTLHAKAFGMCESIRGMFRVQHIFLRSSIKIDSAHSFLFADSFIDEIVFDGVEGKFSNLFLSDHEASHVAIRSSRLSIHSKGKPAKQRHKCVNPGIQLLVTNSTIDNFESTALDFYRIDIRYSTLGRLRAGNGPHSPPCPRAPPATSGITRRLSIDQSMIDSISESALNGIDWDRVEFNRTRVNEMQAGAFHKSKIGSLILHQSTVSLIGERAFNQSIMGRLHINDSQIGTIARRAFAYSRIDLFSLHSSTIQDVLREALSHIETDHLIIDRSRLELVGGATFRDAKIALLSLSSSSFGIDGRSLLSSFSPRRLSLTHSSFSCNLTDCPFNNLLLSQSRDELEWHFSSNSCEQPLTSVCRGASATRHPGGALCTRKWRTLECTCEAVTHTPPVEEEQSVLIMGDCPNLEVDIPKNSTLDAVYLFRTQRINVLSLPSSLDTLHVYHSYLRLRRDALTSADARHIYLADCHLTLDHGAIADSSIDVFVLERTRIRAVHRDSLLNTRVARLRITESRARSVGALLAHAREARVERTVLAELEPLLTSSAELSLANNTQLCGCCKGRSSQLQQQQLRPSYCLPQEESARLCYNYFGGDVCTEENSSSLQNHPPFLLFALSIFVTLLCYW</sequence>
<evidence type="ECO:0000313" key="2">
    <source>
        <dbReference type="Proteomes" id="UP001432322"/>
    </source>
</evidence>
<accession>A0AAV5VPF6</accession>
<dbReference type="Gene3D" id="3.80.10.10">
    <property type="entry name" value="Ribonuclease Inhibitor"/>
    <property type="match status" value="2"/>
</dbReference>
<keyword evidence="2" id="KW-1185">Reference proteome</keyword>
<dbReference type="Pfam" id="PF13306">
    <property type="entry name" value="LRR_5"/>
    <property type="match status" value="1"/>
</dbReference>
<protein>
    <submittedName>
        <fullName evidence="1">Uncharacterized protein</fullName>
    </submittedName>
</protein>
<dbReference type="Pfam" id="PF13855">
    <property type="entry name" value="LRR_8"/>
    <property type="match status" value="1"/>
</dbReference>